<dbReference type="NCBIfam" id="TIGR00803">
    <property type="entry name" value="nst"/>
    <property type="match status" value="1"/>
</dbReference>
<evidence type="ECO:0000256" key="2">
    <source>
        <dbReference type="ARBA" id="ARBA00009976"/>
    </source>
</evidence>
<feature type="transmembrane region" description="Helical" evidence="7">
    <location>
        <begin position="204"/>
        <end position="222"/>
    </location>
</feature>
<dbReference type="PANTHER" id="PTHR10231">
    <property type="entry name" value="NUCLEOTIDE-SUGAR TRANSMEMBRANE TRANSPORTER"/>
    <property type="match status" value="1"/>
</dbReference>
<keyword evidence="5 7" id="KW-1133">Transmembrane helix</keyword>
<evidence type="ECO:0000313" key="9">
    <source>
        <dbReference type="WBParaSite" id="L893_g2605.t2"/>
    </source>
</evidence>
<evidence type="ECO:0000256" key="1">
    <source>
        <dbReference type="ARBA" id="ARBA00004141"/>
    </source>
</evidence>
<organism evidence="8 9">
    <name type="scientific">Steinernema glaseri</name>
    <dbReference type="NCBI Taxonomy" id="37863"/>
    <lineage>
        <taxon>Eukaryota</taxon>
        <taxon>Metazoa</taxon>
        <taxon>Ecdysozoa</taxon>
        <taxon>Nematoda</taxon>
        <taxon>Chromadorea</taxon>
        <taxon>Rhabditida</taxon>
        <taxon>Tylenchina</taxon>
        <taxon>Panagrolaimomorpha</taxon>
        <taxon>Strongyloidoidea</taxon>
        <taxon>Steinernematidae</taxon>
        <taxon>Steinernema</taxon>
    </lineage>
</organism>
<accession>A0A1I7ZGC2</accession>
<dbReference type="Gene3D" id="1.10.3730.20">
    <property type="match status" value="1"/>
</dbReference>
<feature type="transmembrane region" description="Helical" evidence="7">
    <location>
        <begin position="364"/>
        <end position="385"/>
    </location>
</feature>
<keyword evidence="6 7" id="KW-0472">Membrane</keyword>
<sequence>MCFETDSRLPFPRCGSLELAGKKWPQSISGWSGTSLPGAMSTKDDRELLLPTDDPKAPIGKRRTDQVGLGFKVYVIVTMTVLWSGYTLSVRYTRSTTPPDQLYASTTVVFLAEAVKLLIAIFFIFKDSNFDVKTTKKLIDREFFQRPKELLKMSVPSLTYALQNNLDFVALSNLDAGVYQVTAQLKVVTTALFMMAFLGRRFSTTRWFGIILLFCGVAAVQYDAAGSSSSKPVGVSGAENYTLGLVAVLSTCITAGFAGVYFEKMLKDGGSTPFWVRNLQMYSCGVVSAGIACFVGDGELIATRGFFHGYDVKVLAIVGCLSVGGVYISLVMKHLDNLYKSFAAAVSIICVVILSIFLFDNVVIGLYFLFGSMTVCAAICIYNSVNE</sequence>
<feature type="transmembrane region" description="Helical" evidence="7">
    <location>
        <begin position="282"/>
        <end position="302"/>
    </location>
</feature>
<keyword evidence="4 7" id="KW-0812">Transmembrane</keyword>
<dbReference type="InterPro" id="IPR007271">
    <property type="entry name" value="Nuc_sug_transpt"/>
</dbReference>
<dbReference type="GO" id="GO:0000139">
    <property type="term" value="C:Golgi membrane"/>
    <property type="evidence" value="ECO:0007669"/>
    <property type="project" value="InterPro"/>
</dbReference>
<evidence type="ECO:0000313" key="8">
    <source>
        <dbReference type="Proteomes" id="UP000095287"/>
    </source>
</evidence>
<comment type="subcellular location">
    <subcellularLocation>
        <location evidence="1">Membrane</location>
        <topology evidence="1">Multi-pass membrane protein</topology>
    </subcellularLocation>
</comment>
<keyword evidence="3" id="KW-0813">Transport</keyword>
<name>A0A1I7ZGC2_9BILA</name>
<feature type="transmembrane region" description="Helical" evidence="7">
    <location>
        <begin position="314"/>
        <end position="331"/>
    </location>
</feature>
<dbReference type="SUPFAM" id="SSF103481">
    <property type="entry name" value="Multidrug resistance efflux transporter EmrE"/>
    <property type="match status" value="1"/>
</dbReference>
<evidence type="ECO:0000256" key="6">
    <source>
        <dbReference type="ARBA" id="ARBA00023136"/>
    </source>
</evidence>
<dbReference type="WBParaSite" id="L893_g2605.t2">
    <property type="protein sequence ID" value="L893_g2605.t2"/>
    <property type="gene ID" value="L893_g2605"/>
</dbReference>
<dbReference type="InterPro" id="IPR037185">
    <property type="entry name" value="EmrE-like"/>
</dbReference>
<dbReference type="AlphaFoldDB" id="A0A1I7ZGC2"/>
<evidence type="ECO:0000256" key="5">
    <source>
        <dbReference type="ARBA" id="ARBA00022989"/>
    </source>
</evidence>
<feature type="transmembrane region" description="Helical" evidence="7">
    <location>
        <begin position="71"/>
        <end position="90"/>
    </location>
</feature>
<evidence type="ECO:0000256" key="3">
    <source>
        <dbReference type="ARBA" id="ARBA00022597"/>
    </source>
</evidence>
<evidence type="ECO:0000256" key="7">
    <source>
        <dbReference type="SAM" id="Phobius"/>
    </source>
</evidence>
<reference evidence="9" key="1">
    <citation type="submission" date="2016-11" db="UniProtKB">
        <authorList>
            <consortium name="WormBaseParasite"/>
        </authorList>
    </citation>
    <scope>IDENTIFICATION</scope>
</reference>
<dbReference type="PIRSF" id="PIRSF005799">
    <property type="entry name" value="UDP-gal_transpt"/>
    <property type="match status" value="1"/>
</dbReference>
<keyword evidence="8" id="KW-1185">Reference proteome</keyword>
<feature type="transmembrane region" description="Helical" evidence="7">
    <location>
        <begin position="338"/>
        <end position="358"/>
    </location>
</feature>
<dbReference type="Pfam" id="PF04142">
    <property type="entry name" value="Nuc_sug_transp"/>
    <property type="match status" value="1"/>
</dbReference>
<proteinExistence type="inferred from homology"/>
<comment type="similarity">
    <text evidence="2">Belongs to the nucleotide-sugar transporter family. SLC35A subfamily.</text>
</comment>
<feature type="transmembrane region" description="Helical" evidence="7">
    <location>
        <begin position="242"/>
        <end position="262"/>
    </location>
</feature>
<dbReference type="Proteomes" id="UP000095287">
    <property type="component" value="Unplaced"/>
</dbReference>
<protein>
    <submittedName>
        <fullName evidence="9">UDP-N-acetylglucosamine transporter</fullName>
    </submittedName>
</protein>
<evidence type="ECO:0000256" key="4">
    <source>
        <dbReference type="ARBA" id="ARBA00022692"/>
    </source>
</evidence>
<keyword evidence="3" id="KW-0762">Sugar transport</keyword>
<dbReference type="GO" id="GO:0015165">
    <property type="term" value="F:pyrimidine nucleotide-sugar transmembrane transporter activity"/>
    <property type="evidence" value="ECO:0007669"/>
    <property type="project" value="InterPro"/>
</dbReference>
<feature type="transmembrane region" description="Helical" evidence="7">
    <location>
        <begin position="102"/>
        <end position="125"/>
    </location>
</feature>